<dbReference type="EMBL" id="JANHOG010001702">
    <property type="protein sequence ID" value="KAJ3532885.1"/>
    <property type="molecule type" value="Genomic_DNA"/>
</dbReference>
<organism evidence="1 2">
    <name type="scientific">Phlebia brevispora</name>
    <dbReference type="NCBI Taxonomy" id="194682"/>
    <lineage>
        <taxon>Eukaryota</taxon>
        <taxon>Fungi</taxon>
        <taxon>Dikarya</taxon>
        <taxon>Basidiomycota</taxon>
        <taxon>Agaricomycotina</taxon>
        <taxon>Agaricomycetes</taxon>
        <taxon>Polyporales</taxon>
        <taxon>Meruliaceae</taxon>
        <taxon>Phlebia</taxon>
    </lineage>
</organism>
<sequence>MMLHPSYKLVYFSQHGWEQEWITTAENILWRSYQQIAADDLFAELDSWGKSKTEDPVGDYLKVDIVPCEDPIAYWSPLVGHHLLAQMALDFLSAPAASVDVERAFSRGGLTVSKRRHGLSDKSVRAATILGSWVSVEGLIPEEELLERFRNKSKRPRLAVAREASAAVIELDSGSDSGVETVE</sequence>
<protein>
    <submittedName>
        <fullName evidence="1">Uncharacterized protein</fullName>
    </submittedName>
</protein>
<keyword evidence="2" id="KW-1185">Reference proteome</keyword>
<accession>A0ACC1S618</accession>
<comment type="caution">
    <text evidence="1">The sequence shown here is derived from an EMBL/GenBank/DDBJ whole genome shotgun (WGS) entry which is preliminary data.</text>
</comment>
<evidence type="ECO:0000313" key="1">
    <source>
        <dbReference type="EMBL" id="KAJ3532885.1"/>
    </source>
</evidence>
<name>A0ACC1S618_9APHY</name>
<proteinExistence type="predicted"/>
<evidence type="ECO:0000313" key="2">
    <source>
        <dbReference type="Proteomes" id="UP001148662"/>
    </source>
</evidence>
<reference evidence="1" key="1">
    <citation type="submission" date="2022-07" db="EMBL/GenBank/DDBJ databases">
        <title>Genome Sequence of Phlebia brevispora.</title>
        <authorList>
            <person name="Buettner E."/>
        </authorList>
    </citation>
    <scope>NUCLEOTIDE SEQUENCE</scope>
    <source>
        <strain evidence="1">MPL23</strain>
    </source>
</reference>
<gene>
    <name evidence="1" type="ORF">NM688_g7357</name>
</gene>
<dbReference type="Proteomes" id="UP001148662">
    <property type="component" value="Unassembled WGS sequence"/>
</dbReference>